<keyword evidence="2" id="KW-0813">Transport</keyword>
<dbReference type="PROSITE" id="PS50893">
    <property type="entry name" value="ABC_TRANSPORTER_2"/>
    <property type="match status" value="1"/>
</dbReference>
<organism evidence="6 7">
    <name type="scientific">Lichenifustis flavocetrariae</name>
    <dbReference type="NCBI Taxonomy" id="2949735"/>
    <lineage>
        <taxon>Bacteria</taxon>
        <taxon>Pseudomonadati</taxon>
        <taxon>Pseudomonadota</taxon>
        <taxon>Alphaproteobacteria</taxon>
        <taxon>Hyphomicrobiales</taxon>
        <taxon>Lichenihabitantaceae</taxon>
        <taxon>Lichenifustis</taxon>
    </lineage>
</organism>
<evidence type="ECO:0000256" key="4">
    <source>
        <dbReference type="ARBA" id="ARBA00022840"/>
    </source>
</evidence>
<dbReference type="FunFam" id="3.40.50.300:FF:000425">
    <property type="entry name" value="Probable ABC transporter, ATP-binding subunit"/>
    <property type="match status" value="1"/>
</dbReference>
<dbReference type="InterPro" id="IPR003439">
    <property type="entry name" value="ABC_transporter-like_ATP-bd"/>
</dbReference>
<dbReference type="PANTHER" id="PTHR43117:SF5">
    <property type="entry name" value="GLYCINE BETAINE UPTAKE SYSTEM ATP-BINDING PROTEIN YEHX"/>
    <property type="match status" value="1"/>
</dbReference>
<dbReference type="AlphaFoldDB" id="A0AA41YU79"/>
<evidence type="ECO:0000256" key="3">
    <source>
        <dbReference type="ARBA" id="ARBA00022741"/>
    </source>
</evidence>
<name>A0AA41YU79_9HYPH</name>
<dbReference type="EMBL" id="JAMOIM010000002">
    <property type="protein sequence ID" value="MCW6507117.1"/>
    <property type="molecule type" value="Genomic_DNA"/>
</dbReference>
<keyword evidence="3" id="KW-0547">Nucleotide-binding</keyword>
<reference evidence="6" key="1">
    <citation type="submission" date="2022-05" db="EMBL/GenBank/DDBJ databases">
        <authorList>
            <person name="Pankratov T."/>
        </authorList>
    </citation>
    <scope>NUCLEOTIDE SEQUENCE</scope>
    <source>
        <strain evidence="6">BP6-180914</strain>
    </source>
</reference>
<dbReference type="Proteomes" id="UP001165667">
    <property type="component" value="Unassembled WGS sequence"/>
</dbReference>
<keyword evidence="4 6" id="KW-0067">ATP-binding</keyword>
<comment type="caution">
    <text evidence="6">The sequence shown here is derived from an EMBL/GenBank/DDBJ whole genome shotgun (WGS) entry which is preliminary data.</text>
</comment>
<dbReference type="PROSITE" id="PS00211">
    <property type="entry name" value="ABC_TRANSPORTER_1"/>
    <property type="match status" value="1"/>
</dbReference>
<protein>
    <submittedName>
        <fullName evidence="6">ABC transporter ATP-binding protein</fullName>
    </submittedName>
</protein>
<dbReference type="SUPFAM" id="SSF52540">
    <property type="entry name" value="P-loop containing nucleoside triphosphate hydrolases"/>
    <property type="match status" value="1"/>
</dbReference>
<proteinExistence type="inferred from homology"/>
<dbReference type="PANTHER" id="PTHR43117">
    <property type="entry name" value="OSMOPROTECTANT IMPORT ATP-BINDING PROTEIN OSMV"/>
    <property type="match status" value="1"/>
</dbReference>
<dbReference type="Gene3D" id="3.40.50.300">
    <property type="entry name" value="P-loop containing nucleotide triphosphate hydrolases"/>
    <property type="match status" value="1"/>
</dbReference>
<feature type="domain" description="ABC transporter" evidence="5">
    <location>
        <begin position="2"/>
        <end position="236"/>
    </location>
</feature>
<evidence type="ECO:0000313" key="7">
    <source>
        <dbReference type="Proteomes" id="UP001165667"/>
    </source>
</evidence>
<dbReference type="GO" id="GO:0015697">
    <property type="term" value="P:quaternary ammonium group transport"/>
    <property type="evidence" value="ECO:0007669"/>
    <property type="project" value="UniProtKB-ARBA"/>
</dbReference>
<sequence length="318" mass="34142">MIEIEHVSRRFGTTLAVDDVSLTLERGTITAVVGTSGSGKSTLLRMINRLIEPSSGAIRIAGQDTASLSGEELRRGIGYVIQGHGLFPHWTVARNIATVPVLLKWEKARIDRRVSELLELLQLDATVYANKYPHQLSGGQQQRVGVARALAAEPAVLLMDEPFGALDPIIRSQAQADLLALQRRLGVTVVLVTHDMEEALHLAGHIAVMDGGKLLQFASPAELLARPKHGFVERLIGTSDRPFRLLSLRSVADAVEPGDAEGRPVPDTTTLHDALADLLWRQATSLPVMSADGAIRGRITMAAILARAGAPAVSSPPE</sequence>
<comment type="similarity">
    <text evidence="1">Belongs to the ABC transporter superfamily.</text>
</comment>
<evidence type="ECO:0000256" key="2">
    <source>
        <dbReference type="ARBA" id="ARBA00022448"/>
    </source>
</evidence>
<evidence type="ECO:0000256" key="1">
    <source>
        <dbReference type="ARBA" id="ARBA00005417"/>
    </source>
</evidence>
<accession>A0AA41YU79</accession>
<dbReference type="InterPro" id="IPR027417">
    <property type="entry name" value="P-loop_NTPase"/>
</dbReference>
<dbReference type="SMART" id="SM00382">
    <property type="entry name" value="AAA"/>
    <property type="match status" value="1"/>
</dbReference>
<dbReference type="RefSeq" id="WP_282583488.1">
    <property type="nucleotide sequence ID" value="NZ_JAMOIM010000002.1"/>
</dbReference>
<keyword evidence="7" id="KW-1185">Reference proteome</keyword>
<gene>
    <name evidence="6" type="ORF">M8523_03685</name>
</gene>
<dbReference type="GO" id="GO:0016887">
    <property type="term" value="F:ATP hydrolysis activity"/>
    <property type="evidence" value="ECO:0007669"/>
    <property type="project" value="InterPro"/>
</dbReference>
<evidence type="ECO:0000259" key="5">
    <source>
        <dbReference type="PROSITE" id="PS50893"/>
    </source>
</evidence>
<dbReference type="InterPro" id="IPR003593">
    <property type="entry name" value="AAA+_ATPase"/>
</dbReference>
<dbReference type="InterPro" id="IPR017871">
    <property type="entry name" value="ABC_transporter-like_CS"/>
</dbReference>
<evidence type="ECO:0000313" key="6">
    <source>
        <dbReference type="EMBL" id="MCW6507117.1"/>
    </source>
</evidence>
<dbReference type="GO" id="GO:0005524">
    <property type="term" value="F:ATP binding"/>
    <property type="evidence" value="ECO:0007669"/>
    <property type="project" value="UniProtKB-KW"/>
</dbReference>
<dbReference type="Pfam" id="PF00005">
    <property type="entry name" value="ABC_tran"/>
    <property type="match status" value="1"/>
</dbReference>